<keyword evidence="1" id="KW-1133">Transmembrane helix</keyword>
<protein>
    <submittedName>
        <fullName evidence="2">Uncharacterized protein</fullName>
    </submittedName>
</protein>
<organism evidence="2 3">
    <name type="scientific">Candidatus Nomurabacteria bacterium GW2011_GWF1_31_48</name>
    <dbReference type="NCBI Taxonomy" id="1618767"/>
    <lineage>
        <taxon>Bacteria</taxon>
        <taxon>Candidatus Nomuraibacteriota</taxon>
    </lineage>
</organism>
<keyword evidence="1" id="KW-0472">Membrane</keyword>
<dbReference type="EMBL" id="LBOG01000006">
    <property type="protein sequence ID" value="KKP29981.1"/>
    <property type="molecule type" value="Genomic_DNA"/>
</dbReference>
<name>A0A0F9YU38_9BACT</name>
<evidence type="ECO:0000256" key="1">
    <source>
        <dbReference type="SAM" id="Phobius"/>
    </source>
</evidence>
<evidence type="ECO:0000313" key="3">
    <source>
        <dbReference type="Proteomes" id="UP000034934"/>
    </source>
</evidence>
<keyword evidence="1" id="KW-0812">Transmembrane</keyword>
<proteinExistence type="predicted"/>
<gene>
    <name evidence="2" type="ORF">UR19_C0006G0044</name>
</gene>
<dbReference type="AlphaFoldDB" id="A0A0F9YU38"/>
<comment type="caution">
    <text evidence="2">The sequence shown here is derived from an EMBL/GenBank/DDBJ whole genome shotgun (WGS) entry which is preliminary data.</text>
</comment>
<evidence type="ECO:0000313" key="2">
    <source>
        <dbReference type="EMBL" id="KKP29981.1"/>
    </source>
</evidence>
<dbReference type="Proteomes" id="UP000034934">
    <property type="component" value="Unassembled WGS sequence"/>
</dbReference>
<accession>A0A0F9YU38</accession>
<feature type="transmembrane region" description="Helical" evidence="1">
    <location>
        <begin position="12"/>
        <end position="32"/>
    </location>
</feature>
<sequence>MNISFLKKIRVEILLFILIIIIINIISSNTLFAQVMQSNTYKMMSDSINAGGEDSSNSSNYMLGDTLGEIGTGDSNSNNYFLHAGFWQMQKSYIAITSPADLELSSIGGITGEASEGTLVWQVTTDNFAGYSMNIKSASTPALTSLEDSFDDYTPTGSDPDYNFSIASTTSAFGFSPEGIDTSTRFLDNGSICNSGSGETSSKCWDGLSTTSKTIFQRNTSNHEGGSTATVRFRAESGADHIQTSGAYSAPIIVTAITL</sequence>
<reference evidence="2 3" key="1">
    <citation type="journal article" date="2015" name="Nature">
        <title>rRNA introns, odd ribosomes, and small enigmatic genomes across a large radiation of phyla.</title>
        <authorList>
            <person name="Brown C.T."/>
            <person name="Hug L.A."/>
            <person name="Thomas B.C."/>
            <person name="Sharon I."/>
            <person name="Castelle C.J."/>
            <person name="Singh A."/>
            <person name="Wilkins M.J."/>
            <person name="Williams K.H."/>
            <person name="Banfield J.F."/>
        </authorList>
    </citation>
    <scope>NUCLEOTIDE SEQUENCE [LARGE SCALE GENOMIC DNA]</scope>
</reference>